<name>A0A345UNM0_9BACT</name>
<reference evidence="1 2" key="1">
    <citation type="submission" date="2018-03" db="EMBL/GenBank/DDBJ databases">
        <title>Phenotypic and genomic properties of Cyclonatronum proteinivorum gen. nov., sp. nov., a haloalkaliphilic bacteroidete from soda lakes possessing Na+-translocating rhodopsin.</title>
        <authorList>
            <person name="Toshchakov S.V."/>
            <person name="Korzhenkov A."/>
            <person name="Samarov N.I."/>
            <person name="Kublanov I.V."/>
            <person name="Muntyan M.S."/>
            <person name="Sorokin D.Y."/>
        </authorList>
    </citation>
    <scope>NUCLEOTIDE SEQUENCE [LARGE SCALE GENOMIC DNA]</scope>
    <source>
        <strain evidence="1 2">Omega</strain>
    </source>
</reference>
<sequence length="47" mass="5100">MRVNNITRGSGQKNSIVAITVSKKKGSPPKEELPKDKCFLTNVTRAG</sequence>
<gene>
    <name evidence="1" type="ORF">CYPRO_2834</name>
</gene>
<dbReference type="Proteomes" id="UP000254808">
    <property type="component" value="Chromosome"/>
</dbReference>
<dbReference type="KEGG" id="cprv:CYPRO_2834"/>
<dbReference type="EMBL" id="CP027806">
    <property type="protein sequence ID" value="AXJ02072.1"/>
    <property type="molecule type" value="Genomic_DNA"/>
</dbReference>
<dbReference type="AlphaFoldDB" id="A0A345UNM0"/>
<organism evidence="1 2">
    <name type="scientific">Cyclonatronum proteinivorum</name>
    <dbReference type="NCBI Taxonomy" id="1457365"/>
    <lineage>
        <taxon>Bacteria</taxon>
        <taxon>Pseudomonadati</taxon>
        <taxon>Balneolota</taxon>
        <taxon>Balneolia</taxon>
        <taxon>Balneolales</taxon>
        <taxon>Cyclonatronaceae</taxon>
        <taxon>Cyclonatronum</taxon>
    </lineage>
</organism>
<proteinExistence type="predicted"/>
<evidence type="ECO:0000313" key="1">
    <source>
        <dbReference type="EMBL" id="AXJ02072.1"/>
    </source>
</evidence>
<keyword evidence="2" id="KW-1185">Reference proteome</keyword>
<evidence type="ECO:0000313" key="2">
    <source>
        <dbReference type="Proteomes" id="UP000254808"/>
    </source>
</evidence>
<accession>A0A345UNM0</accession>
<protein>
    <submittedName>
        <fullName evidence="1">Uncharacterized protein</fullName>
    </submittedName>
</protein>